<name>A0ABS5SCX3_9BACT</name>
<protein>
    <submittedName>
        <fullName evidence="2">Ferritin family protein</fullName>
    </submittedName>
</protein>
<proteinExistence type="predicted"/>
<dbReference type="SUPFAM" id="SSF47240">
    <property type="entry name" value="Ferritin-like"/>
    <property type="match status" value="1"/>
</dbReference>
<evidence type="ECO:0000259" key="1">
    <source>
        <dbReference type="Pfam" id="PF02915"/>
    </source>
</evidence>
<comment type="caution">
    <text evidence="2">The sequence shown here is derived from an EMBL/GenBank/DDBJ whole genome shotgun (WGS) entry which is preliminary data.</text>
</comment>
<dbReference type="PANTHER" id="PTHR33531">
    <property type="entry name" value="RUBRERYTHRIN SUBFAMILY"/>
    <property type="match status" value="1"/>
</dbReference>
<feature type="domain" description="Rubrerythrin diiron-binding" evidence="1">
    <location>
        <begin position="5"/>
        <end position="139"/>
    </location>
</feature>
<dbReference type="CDD" id="cd01045">
    <property type="entry name" value="Ferritin_like_AB"/>
    <property type="match status" value="1"/>
</dbReference>
<dbReference type="PANTHER" id="PTHR33531:SF7">
    <property type="entry name" value="HYPOTHETICAL MEMBRANE PROTEIN, CONSERVED"/>
    <property type="match status" value="1"/>
</dbReference>
<dbReference type="EMBL" id="JAHCVK010000003">
    <property type="protein sequence ID" value="MBT0653223.1"/>
    <property type="molecule type" value="Genomic_DNA"/>
</dbReference>
<dbReference type="RefSeq" id="WP_214175230.1">
    <property type="nucleotide sequence ID" value="NZ_JAHCVK010000003.1"/>
</dbReference>
<accession>A0ABS5SCX3</accession>
<evidence type="ECO:0000313" key="2">
    <source>
        <dbReference type="EMBL" id="MBT0653223.1"/>
    </source>
</evidence>
<keyword evidence="3" id="KW-1185">Reference proteome</keyword>
<evidence type="ECO:0000313" key="3">
    <source>
        <dbReference type="Proteomes" id="UP000756860"/>
    </source>
</evidence>
<gene>
    <name evidence="2" type="ORF">KI810_09160</name>
</gene>
<dbReference type="InterPro" id="IPR009078">
    <property type="entry name" value="Ferritin-like_SF"/>
</dbReference>
<dbReference type="InterPro" id="IPR003251">
    <property type="entry name" value="Rr_diiron-bd_dom"/>
</dbReference>
<dbReference type="Pfam" id="PF02915">
    <property type="entry name" value="Rubrerythrin"/>
    <property type="match status" value="1"/>
</dbReference>
<dbReference type="InterPro" id="IPR012347">
    <property type="entry name" value="Ferritin-like"/>
</dbReference>
<reference evidence="2 3" key="1">
    <citation type="submission" date="2021-05" db="EMBL/GenBank/DDBJ databases">
        <title>The draft genome of Geobacter luticola JCM 17780.</title>
        <authorList>
            <person name="Xu Z."/>
            <person name="Masuda Y."/>
            <person name="Itoh H."/>
            <person name="Senoo K."/>
        </authorList>
    </citation>
    <scope>NUCLEOTIDE SEQUENCE [LARGE SCALE GENOMIC DNA]</scope>
    <source>
        <strain evidence="2 3">JCM 17780</strain>
    </source>
</reference>
<organism evidence="2 3">
    <name type="scientific">Geomobilimonas luticola</name>
    <dbReference type="NCBI Taxonomy" id="1114878"/>
    <lineage>
        <taxon>Bacteria</taxon>
        <taxon>Pseudomonadati</taxon>
        <taxon>Thermodesulfobacteriota</taxon>
        <taxon>Desulfuromonadia</taxon>
        <taxon>Geobacterales</taxon>
        <taxon>Geobacteraceae</taxon>
        <taxon>Geomobilimonas</taxon>
    </lineage>
</organism>
<dbReference type="Gene3D" id="1.20.1260.10">
    <property type="match status" value="1"/>
</dbReference>
<sequence length="161" mass="18339">MNVFDFAMEKEEESRKFYEKLATAARTNELKTVFTLLAESEGEHYKHLAALKAGTDPRMADSVVLGRAKDQLGKIVGEAAPDTVLAEDRDGYIHAIKAEEESIRLYEELADKELNRAAAGILKRIAEEEKHHLEVMENIYEFVEAPQTYLAWGEFSNLREY</sequence>
<dbReference type="Proteomes" id="UP000756860">
    <property type="component" value="Unassembled WGS sequence"/>
</dbReference>